<feature type="region of interest" description="Disordered" evidence="12">
    <location>
        <begin position="3242"/>
        <end position="3269"/>
    </location>
</feature>
<sequence length="3371" mass="381893">MEFDETGGEIDVDNANNSLSHFMQSKEFFESLDILLKSDKENLSKEEDAAQEKILGKAITLINPYQEQPYLLDPHLEAMVKPIIELLRSYIKSVNASSLVLSKNISIVSSEDIIKVPVKIQRLFILMYYIMKIRGFKTILKFFTHEVSDLEPTFYFLVVLNTKDFKAWETRYVLLIWLSLICIIPFDLKTVDSKASGSEGNKFPLVDHIIDLSKFYLKVTGKERDAAAVLLSRLLTRRDIAEAYLLDYIQWARDEAKEVKDVFTITGIFTSLCAIYKLGQRQTLLPTLETAWPCLFLLEENNIFANNTLVRKMSVKLAQRIGMCYLKPKVASWRYQRGNRSLKDNLEVSNKMVIDPSNVHHELKESEEEEEEIPDQIEEIIEILLNGLRNKDTVVRWSAAKGIGRLSQRLPQELADDVIGSLLELFSENTYTRNGIFEISAVSDYTWHGACLAVAELARRGLLLPERLSEVIPWVSKALKFDLKRGAHSIGSHVRDAACYVCWSFARAYAPEVLAPHVSELANNLVVVSVFDREVNVRRASSAAFQENVGRLEIFPHGIEIITEADYFAVGNRVNAFLNISVKIAEFEEYRNHLIDHLSTVTITNWDKSMRELASKALNKMTRLDLDYVINKILPLLVPQTLSPDMQIRHGALFAVGEICLAWSTIQGNDKSWIEKHESLITQISKIIGSLPENVFTDFGSEVTCQAATHYIACLAKAGWPINNDIFEGWKKVVYDLLSRKDEYGQGIAVDANAYARRGFSLALGLIKFKNIKEYLEPVIDALIISATVQQTKVWNDAETRRNSILSVTKIAKNLGNDFKTVCNERIFEKIINTYFMGLEDYSTDSRGDVGSWIREASMMGLLEFSPLIIKLDSNSSKQWWNNELSTKIFRNLLKQSVERIDRVRSCAGKILLELLYMKRGRDDDSWIFEIPGRDELHKVLPRGEEIHWMSPSELYPRMVKLLVIPEFRFDLLTGLIVAAGGMTESLVRYSSATLIEYVNSLPINSSSESKISLIDLEKSLLDIAKHYEKQDRILVPLLEVVDLLFEAGTLQKITNEGDFDFLELFECVKKAVKCKDIRKLTACMKVFCGMTTLSDKVRNKALYQLLGLLVHQFPKIRRNTADQLYLTLTGSIEEENEKSLEIEEILTNTDWNEPIPQLKEARNKLYPLLGIKPPRRKDLPSKLRILYYIMFNIFRKIKKKKMIPINIAISAAADFPHMNIYFTECCCNSLLYKHKVGLSRRALGQFLAEDIDLDLDVQLSQGLLRLKELKLNVEVLNDLVKDLPVVITDGKIGDIVANIPWKNIWNCDCVLEICNLQITVVPEHAKPRNAKSTPEDSHILSSSFHFAGDFLLHERLPPEEDEELRNSIYHSFHSNHSNAFPSESQELGGSGLEQSETLPQQPSIPSDNGIEGVQVLARLIDKLMSNVKIILKDTCIRLSHQSNISLNGDYSSNKNDQLKEYFFELNIPNISFKDETPGLYDEPTPNVSGSASVTLPPEQAETVKSFTITGLNIWLREVTNQWIQQPPQRPSQRPSQRLNIPKTFTSGEDSGDEFFDSHSNQGFGSDNGSDNEEQRQTIPYEAMLLSCAEHDNIIRVTLSQNSTSTIQFDTQSAAASYYLTQEAIQQAKSTQSWNIECLIQSITAVLTPSQVSLIADLADALSKSKSASDAGPPSSTESDDLNQFEDANYRSISSPIQNDDFDDLIYQHETNKINSTSIRNKVGLKNHQKESSISSQSQFKPYYVDSSKNNFYNLELDREYATSSSRNYSFAKSNNSPPNHYKSSLPHPPNITSSTSNILTSGSNSSSMKIDFKISSVELFILYLDPSPNFIPDKKFFDTRLPENLNLNHIKISIDGLSCILQKWDLENLIDNGKRRGSVSNINYPPNYQKNLDNEEYSRILMEIAFSDFSILEWLKDPLRNKSEFEALKSEVTLPNFNTYNTLLSFDPELVNFYDPEESDFPIFPVKNMDENHNKNNGPKKIGRTTRFGRNDNNNVIKDAIKIKIEITNLSNEDALSSTLTPSNVLNYDIAVDLEPVQLNFDLRIIDRLENYILALSGHANSASPEEKSTKHIFNEKNIIDDLDIQRMNEKNLEKFHLRINSDLIRMMLHCPDLGASNTYEIVEDYCVHSNLMIFDIINIHIATGVTKNLGIEDYGIQQHSEPEGRSGDLQQNRIKIECGGVNIFLKESNESDAKCFLAMKPLTPSTHHRSMTHISPTFPNVEITYRPTSAVKSKLPFIGNNIRSSPFSQTFTSFEGEDRSGWLVENEEEEILMFKQRTIESSLFVINCNFPHTRVRLTKSSFDILQILLNDLTLWQPKNSVDTNDFSNEQDNHFNMAGNYQSDSIYGMNSYNSESSMRFEGGSFMGSRMDMSMPLRPSLASVVVFITKVEIAILYDPENPEKKVNDQSKSARIYQLNMIDFRFFSVIKHEGKNDTYVVLDNDNFEYLDITTPETTQILRRTLSKGMKTKNTRPMISIIMLISLDVVANMKETNLTLSINGVTLRHSQDTRWIDDLLEFIQEPEMRTFVELPSQFIKLSVTVNDSSIDFNPNNIPSRVIIVLDSLKTSSNIISGSPMFAARLIVQNLDLMLVGDDQTIQERTISKSGSSTVSVKKYWKTMGFVKAASLDFAEIQLKANKGEIYPNFELELTNENLTIETCADTFQTLLNLINHLTPKAEVSEKGRKVPHVTTTANREDDSDELVYKNMLESLDMDAFKHPPPKKKPSKSPASNLEFVEEFYTIEENESDEQDTYFFDNAVIFDNIAEDVIVKSSKASESRDDMVKSLDSEPLNFLENHFSVPSASELGDSSIQELPNSLTKIKLRDFNLVWKLYDGYDWEQSKNEIMNASARAKAQVKNGNIGGAGSSVGETGSSSLETDSNSLFERFLGSSPFNKSSDFDTTSQAGSEVDYIVDDHSDTASQVSSRLGSENTNIREGKRPEHSSRRLNRSKSSKLDIKLEKVNLDIDIFPNDDLLAFRLLLLIRDIEILDNIKTSAWHKFLSHMRPDNDTSPRESKSNMVRIELNSVRPTPTDSLEELRLKARFLPLRFYIDQDALQFIIQFFSFQDPTIEKPSEVDDNTYFQSIEMHPIKMKIDYKPKHIDYANLKEGNLVELMNFFHFEAAEMTLNSVKLTGVKGWQRLAEELGAAWLPHIKSTQVPNVVSGVAPIRSLVNLGSGVADLILLPIEQYKKDGRVIRGLQKGTQSFARATTMEAIKLGTKLAVGTQILLEHADEILSFESQTGTENRSSSSTTTVGTVEEEFDSDDETKELISKYANQPADLNEGIEKAYKSLRTNIGTAAHTIFAVPMEVYEKTGTQGTVRAVIRAVPVAVLKPMIGATEAVSQTLLGLRNSIDPNKKLQTEDKYKKR</sequence>
<feature type="domain" description="Tubulin-folding cofactor D ARM repeats" evidence="14">
    <location>
        <begin position="309"/>
        <end position="559"/>
    </location>
</feature>
<comment type="similarity">
    <text evidence="3">Belongs to the ATG2 family.</text>
</comment>
<feature type="compositionally biased region" description="Polar residues" evidence="12">
    <location>
        <begin position="1558"/>
        <end position="1569"/>
    </location>
</feature>
<feature type="region of interest" description="Disordered" evidence="12">
    <location>
        <begin position="2924"/>
        <end position="2952"/>
    </location>
</feature>
<dbReference type="InterPro" id="IPR022577">
    <property type="entry name" value="TBCD_C"/>
</dbReference>
<evidence type="ECO:0000256" key="2">
    <source>
        <dbReference type="ARBA" id="ARBA00004623"/>
    </source>
</evidence>
<evidence type="ECO:0000256" key="7">
    <source>
        <dbReference type="ARBA" id="ARBA00023136"/>
    </source>
</evidence>
<dbReference type="Pfam" id="PF13329">
    <property type="entry name" value="ATG2_CAD"/>
    <property type="match status" value="1"/>
</dbReference>
<dbReference type="InterPro" id="IPR033162">
    <property type="entry name" value="TBCD"/>
</dbReference>
<dbReference type="PANTHER" id="PTHR12658:SF0">
    <property type="entry name" value="TUBULIN-SPECIFIC CHAPERONE D"/>
    <property type="match status" value="1"/>
</dbReference>
<dbReference type="OrthoDB" id="18982at2759"/>
<evidence type="ECO:0000256" key="8">
    <source>
        <dbReference type="ARBA" id="ARBA00023186"/>
    </source>
</evidence>
<evidence type="ECO:0000313" key="16">
    <source>
        <dbReference type="Proteomes" id="UP000615446"/>
    </source>
</evidence>
<dbReference type="EMBL" id="BLAL01000160">
    <property type="protein sequence ID" value="GES86338.1"/>
    <property type="molecule type" value="Genomic_DNA"/>
</dbReference>
<evidence type="ECO:0000256" key="9">
    <source>
        <dbReference type="ARBA" id="ARBA00024479"/>
    </source>
</evidence>
<dbReference type="InterPro" id="IPR011989">
    <property type="entry name" value="ARM-like"/>
</dbReference>
<dbReference type="Pfam" id="PF23579">
    <property type="entry name" value="ARM_TBCD"/>
    <property type="match status" value="1"/>
</dbReference>
<keyword evidence="4" id="KW-0813">Transport</keyword>
<evidence type="ECO:0000259" key="14">
    <source>
        <dbReference type="Pfam" id="PF25767"/>
    </source>
</evidence>
<feature type="compositionally biased region" description="Polar residues" evidence="12">
    <location>
        <begin position="2924"/>
        <end position="2934"/>
    </location>
</feature>
<dbReference type="GO" id="GO:0007021">
    <property type="term" value="P:tubulin complex assembly"/>
    <property type="evidence" value="ECO:0007669"/>
    <property type="project" value="InterPro"/>
</dbReference>
<evidence type="ECO:0000256" key="1">
    <source>
        <dbReference type="ARBA" id="ARBA00004406"/>
    </source>
</evidence>
<evidence type="ECO:0000256" key="12">
    <source>
        <dbReference type="SAM" id="MobiDB-lite"/>
    </source>
</evidence>
<feature type="compositionally biased region" description="Acidic residues" evidence="12">
    <location>
        <begin position="3260"/>
        <end position="3269"/>
    </location>
</feature>
<dbReference type="GO" id="GO:0005096">
    <property type="term" value="F:GTPase activator activity"/>
    <property type="evidence" value="ECO:0007669"/>
    <property type="project" value="InterPro"/>
</dbReference>
<feature type="repeat" description="HEAT" evidence="11">
    <location>
        <begin position="380"/>
        <end position="417"/>
    </location>
</feature>
<dbReference type="Pfam" id="PF25767">
    <property type="entry name" value="ARM_TBCD_2nd"/>
    <property type="match status" value="1"/>
</dbReference>
<feature type="region of interest" description="Disordered" evidence="12">
    <location>
        <begin position="1381"/>
        <end position="1408"/>
    </location>
</feature>
<evidence type="ECO:0000256" key="10">
    <source>
        <dbReference type="ARBA" id="ARBA00024615"/>
    </source>
</evidence>
<feature type="compositionally biased region" description="Polar residues" evidence="12">
    <location>
        <begin position="1769"/>
        <end position="1783"/>
    </location>
</feature>
<dbReference type="SUPFAM" id="SSF48371">
    <property type="entry name" value="ARM repeat"/>
    <property type="match status" value="1"/>
</dbReference>
<dbReference type="Pfam" id="PF12612">
    <property type="entry name" value="TFCD_C"/>
    <property type="match status" value="1"/>
</dbReference>
<keyword evidence="7" id="KW-0472">Membrane</keyword>
<dbReference type="GO" id="GO:0034045">
    <property type="term" value="C:phagophore assembly site membrane"/>
    <property type="evidence" value="ECO:0007669"/>
    <property type="project" value="UniProtKB-SubCell"/>
</dbReference>
<evidence type="ECO:0000256" key="11">
    <source>
        <dbReference type="PROSITE-ProRule" id="PRU00103"/>
    </source>
</evidence>
<dbReference type="GO" id="GO:0048487">
    <property type="term" value="F:beta-tubulin binding"/>
    <property type="evidence" value="ECO:0007669"/>
    <property type="project" value="InterPro"/>
</dbReference>
<comment type="subcellular location">
    <subcellularLocation>
        <location evidence="1">Endoplasmic reticulum membrane</location>
        <topology evidence="1">Peripheral membrane protein</topology>
    </subcellularLocation>
    <subcellularLocation>
        <location evidence="2">Preautophagosomal structure membrane</location>
        <topology evidence="2">Peripheral membrane protein</topology>
    </subcellularLocation>
</comment>
<dbReference type="InterPro" id="IPR016024">
    <property type="entry name" value="ARM-type_fold"/>
</dbReference>
<protein>
    <submittedName>
        <fullName evidence="15">Tubulin-specific chaperone D</fullName>
    </submittedName>
</protein>
<feature type="compositionally biased region" description="Low complexity" evidence="12">
    <location>
        <begin position="3250"/>
        <end position="3259"/>
    </location>
</feature>
<keyword evidence="6" id="KW-0445">Lipid transport</keyword>
<dbReference type="GO" id="GO:0006914">
    <property type="term" value="P:autophagy"/>
    <property type="evidence" value="ECO:0007669"/>
    <property type="project" value="InterPro"/>
</dbReference>
<evidence type="ECO:0000256" key="4">
    <source>
        <dbReference type="ARBA" id="ARBA00022448"/>
    </source>
</evidence>
<feature type="region of interest" description="Disordered" evidence="12">
    <location>
        <begin position="1525"/>
        <end position="1574"/>
    </location>
</feature>
<evidence type="ECO:0000256" key="5">
    <source>
        <dbReference type="ARBA" id="ARBA00022824"/>
    </source>
</evidence>
<name>A0A8H3LJ00_9GLOM</name>
<dbReference type="InterPro" id="IPR058033">
    <property type="entry name" value="ARM_TBCD_2nd"/>
</dbReference>
<dbReference type="GO" id="GO:0007023">
    <property type="term" value="P:post-chaperonin tubulin folding pathway"/>
    <property type="evidence" value="ECO:0007669"/>
    <property type="project" value="InterPro"/>
</dbReference>
<dbReference type="PROSITE" id="PS50077">
    <property type="entry name" value="HEAT_REPEAT"/>
    <property type="match status" value="1"/>
</dbReference>
<keyword evidence="5" id="KW-0256">Endoplasmic reticulum</keyword>
<evidence type="ECO:0000256" key="6">
    <source>
        <dbReference type="ARBA" id="ARBA00023055"/>
    </source>
</evidence>
<dbReference type="GO" id="GO:0000226">
    <property type="term" value="P:microtubule cytoskeleton organization"/>
    <property type="evidence" value="ECO:0007669"/>
    <property type="project" value="TreeGrafter"/>
</dbReference>
<dbReference type="Proteomes" id="UP000615446">
    <property type="component" value="Unassembled WGS sequence"/>
</dbReference>
<feature type="region of interest" description="Disordered" evidence="12">
    <location>
        <begin position="1968"/>
        <end position="1990"/>
    </location>
</feature>
<dbReference type="GO" id="GO:0006869">
    <property type="term" value="P:lipid transport"/>
    <property type="evidence" value="ECO:0007669"/>
    <property type="project" value="UniProtKB-KW"/>
</dbReference>
<dbReference type="Gene3D" id="1.25.10.10">
    <property type="entry name" value="Leucine-rich Repeat Variant"/>
    <property type="match status" value="1"/>
</dbReference>
<proteinExistence type="inferred from homology"/>
<gene>
    <name evidence="15" type="ORF">RCL2_001339500</name>
</gene>
<dbReference type="InterPro" id="IPR021133">
    <property type="entry name" value="HEAT_type_2"/>
</dbReference>
<keyword evidence="8" id="KW-0143">Chaperone</keyword>
<feature type="compositionally biased region" description="Polar residues" evidence="12">
    <location>
        <begin position="1381"/>
        <end position="1407"/>
    </location>
</feature>
<dbReference type="GO" id="GO:0005789">
    <property type="term" value="C:endoplasmic reticulum membrane"/>
    <property type="evidence" value="ECO:0007669"/>
    <property type="project" value="UniProtKB-SubCell"/>
</dbReference>
<feature type="compositionally biased region" description="Basic and acidic residues" evidence="12">
    <location>
        <begin position="2935"/>
        <end position="2946"/>
    </location>
</feature>
<dbReference type="PANTHER" id="PTHR12658">
    <property type="entry name" value="BETA-TUBULIN COFACTOR D"/>
    <property type="match status" value="1"/>
</dbReference>
<feature type="compositionally biased region" description="Low complexity" evidence="12">
    <location>
        <begin position="1525"/>
        <end position="1538"/>
    </location>
</feature>
<feature type="region of interest" description="Disordered" evidence="12">
    <location>
        <begin position="1769"/>
        <end position="1796"/>
    </location>
</feature>
<evidence type="ECO:0000259" key="13">
    <source>
        <dbReference type="Pfam" id="PF12612"/>
    </source>
</evidence>
<evidence type="ECO:0000256" key="3">
    <source>
        <dbReference type="ARBA" id="ARBA00009714"/>
    </source>
</evidence>
<organism evidence="15 16">
    <name type="scientific">Rhizophagus clarus</name>
    <dbReference type="NCBI Taxonomy" id="94130"/>
    <lineage>
        <taxon>Eukaryota</taxon>
        <taxon>Fungi</taxon>
        <taxon>Fungi incertae sedis</taxon>
        <taxon>Mucoromycota</taxon>
        <taxon>Glomeromycotina</taxon>
        <taxon>Glomeromycetes</taxon>
        <taxon>Glomerales</taxon>
        <taxon>Glomeraceae</taxon>
        <taxon>Rhizophagus</taxon>
    </lineage>
</organism>
<accession>A0A8H3LJ00</accession>
<comment type="catalytic activity">
    <reaction evidence="9">
        <text>a 1,2-diacyl-sn-glycero-3-phospho-L-serine(in) = a 1,2-diacyl-sn-glycero-3-phospho-L-serine(out)</text>
        <dbReference type="Rhea" id="RHEA:38663"/>
        <dbReference type="ChEBI" id="CHEBI:57262"/>
    </reaction>
</comment>
<dbReference type="InterPro" id="IPR026849">
    <property type="entry name" value="ATG2"/>
</dbReference>
<feature type="domain" description="Tubulin-folding cofactor D C-terminal" evidence="13">
    <location>
        <begin position="888"/>
        <end position="1080"/>
    </location>
</feature>
<comment type="caution">
    <text evidence="15">The sequence shown here is derived from an EMBL/GenBank/DDBJ whole genome shotgun (WGS) entry which is preliminary data.</text>
</comment>
<comment type="catalytic activity">
    <reaction evidence="10">
        <text>a 1,2-diacyl-sn-glycero-3-phosphoethanolamine(in) = a 1,2-diacyl-sn-glycero-3-phosphoethanolamine(out)</text>
        <dbReference type="Rhea" id="RHEA:38895"/>
        <dbReference type="ChEBI" id="CHEBI:64612"/>
    </reaction>
</comment>
<reference evidence="15" key="1">
    <citation type="submission" date="2019-10" db="EMBL/GenBank/DDBJ databases">
        <title>Conservation and host-specific expression of non-tandemly repeated heterogenous ribosome RNA gene in arbuscular mycorrhizal fungi.</title>
        <authorList>
            <person name="Maeda T."/>
            <person name="Kobayashi Y."/>
            <person name="Nakagawa T."/>
            <person name="Ezawa T."/>
            <person name="Yamaguchi K."/>
            <person name="Bino T."/>
            <person name="Nishimoto Y."/>
            <person name="Shigenobu S."/>
            <person name="Kawaguchi M."/>
        </authorList>
    </citation>
    <scope>NUCLEOTIDE SEQUENCE</scope>
    <source>
        <strain evidence="15">HR1</strain>
    </source>
</reference>
<evidence type="ECO:0000313" key="15">
    <source>
        <dbReference type="EMBL" id="GES86338.1"/>
    </source>
</evidence>